<dbReference type="GO" id="GO:0009401">
    <property type="term" value="P:phosphoenolpyruvate-dependent sugar phosphotransferase system"/>
    <property type="evidence" value="ECO:0007669"/>
    <property type="project" value="InterPro"/>
</dbReference>
<evidence type="ECO:0000256" key="5">
    <source>
        <dbReference type="ARBA" id="ARBA00046577"/>
    </source>
</evidence>
<dbReference type="Proteomes" id="UP000441925">
    <property type="component" value="Unassembled WGS sequence"/>
</dbReference>
<dbReference type="AlphaFoldDB" id="A0A6N7VWG0"/>
<comment type="catalytic activity">
    <reaction evidence="1">
        <text>dihydroxyacetone + phosphoenolpyruvate = dihydroxyacetone phosphate + pyruvate</text>
        <dbReference type="Rhea" id="RHEA:18381"/>
        <dbReference type="ChEBI" id="CHEBI:15361"/>
        <dbReference type="ChEBI" id="CHEBI:16016"/>
        <dbReference type="ChEBI" id="CHEBI:57642"/>
        <dbReference type="ChEBI" id="CHEBI:58702"/>
        <dbReference type="EC" id="2.7.1.121"/>
    </reaction>
</comment>
<organism evidence="7 8">
    <name type="scientific">Anaerococcus porci</name>
    <dbReference type="NCBI Taxonomy" id="2652269"/>
    <lineage>
        <taxon>Bacteria</taxon>
        <taxon>Bacillati</taxon>
        <taxon>Bacillota</taxon>
        <taxon>Tissierellia</taxon>
        <taxon>Tissierellales</taxon>
        <taxon>Peptoniphilaceae</taxon>
        <taxon>Anaerococcus</taxon>
    </lineage>
</organism>
<dbReference type="EMBL" id="VULQ01000010">
    <property type="protein sequence ID" value="MSS78393.1"/>
    <property type="molecule type" value="Genomic_DNA"/>
</dbReference>
<dbReference type="GO" id="GO:0047324">
    <property type="term" value="F:phosphoenolpyruvate-glycerone phosphotransferase activity"/>
    <property type="evidence" value="ECO:0007669"/>
    <property type="project" value="UniProtKB-EC"/>
</dbReference>
<gene>
    <name evidence="7" type="primary">dhaM</name>
    <name evidence="7" type="ORF">FYJ26_08280</name>
</gene>
<dbReference type="InterPro" id="IPR004701">
    <property type="entry name" value="PTS_EIIA_man-typ"/>
</dbReference>
<keyword evidence="8" id="KW-1185">Reference proteome</keyword>
<dbReference type="SUPFAM" id="SSF53062">
    <property type="entry name" value="PTS system fructose IIA component-like"/>
    <property type="match status" value="1"/>
</dbReference>
<dbReference type="Pfam" id="PF03610">
    <property type="entry name" value="EIIA-man"/>
    <property type="match status" value="1"/>
</dbReference>
<dbReference type="NCBIfam" id="TIGR02364">
    <property type="entry name" value="dha_pts"/>
    <property type="match status" value="1"/>
</dbReference>
<dbReference type="InterPro" id="IPR039643">
    <property type="entry name" value="DhaM"/>
</dbReference>
<dbReference type="GO" id="GO:0016020">
    <property type="term" value="C:membrane"/>
    <property type="evidence" value="ECO:0007669"/>
    <property type="project" value="InterPro"/>
</dbReference>
<evidence type="ECO:0000256" key="1">
    <source>
        <dbReference type="ARBA" id="ARBA00001113"/>
    </source>
</evidence>
<comment type="function">
    <text evidence="2">Component of the dihydroxyacetone kinase complex, which is responsible for the phosphoenolpyruvate (PEP)-dependent phosphorylation of dihydroxyacetone. DhaM serves as the phosphoryl donor. Is phosphorylated by phosphoenolpyruvate in an EI- and HPr-dependent reaction, and a phosphorelay system on histidine residues finally leads to phosphoryl transfer to DhaL and dihydroxyacetone.</text>
</comment>
<keyword evidence="4 7" id="KW-0808">Transferase</keyword>
<evidence type="ECO:0000256" key="2">
    <source>
        <dbReference type="ARBA" id="ARBA00002788"/>
    </source>
</evidence>
<dbReference type="InterPro" id="IPR036662">
    <property type="entry name" value="PTS_EIIA_man-typ_sf"/>
</dbReference>
<feature type="domain" description="PTS EIIA type-4" evidence="6">
    <location>
        <begin position="1"/>
        <end position="128"/>
    </location>
</feature>
<dbReference type="EC" id="2.7.1.121" evidence="3"/>
<protein>
    <recommendedName>
        <fullName evidence="3">phosphoenolpyruvate--glycerone phosphotransferase</fullName>
        <ecNumber evidence="3">2.7.1.121</ecNumber>
    </recommendedName>
</protein>
<keyword evidence="7" id="KW-0418">Kinase</keyword>
<sequence>MVNILLTSHSRKLVEGLKDILKQMTSDVNIVISGGDKEGNIGSNFDEIYKLMNENIHDDGLVVFFDLGSSMLNCQMALDMLDEAKKEKVYLAGTPLVETSVQVAVNASAGQTLEEIKSYLESYPKSKI</sequence>
<name>A0A6N7VWG0_9FIRM</name>
<evidence type="ECO:0000313" key="7">
    <source>
        <dbReference type="EMBL" id="MSS78393.1"/>
    </source>
</evidence>
<comment type="subunit">
    <text evidence="5">Homodimer. The dihydroxyacetone kinase complex is composed of a homodimer of DhaM, a homodimer of DhaK and the subunit DhaL.</text>
</comment>
<dbReference type="InterPro" id="IPR012844">
    <property type="entry name" value="DhaM_N"/>
</dbReference>
<evidence type="ECO:0000256" key="3">
    <source>
        <dbReference type="ARBA" id="ARBA00012095"/>
    </source>
</evidence>
<dbReference type="RefSeq" id="WP_154541440.1">
    <property type="nucleotide sequence ID" value="NZ_JAXDSU010000037.1"/>
</dbReference>
<evidence type="ECO:0000259" key="6">
    <source>
        <dbReference type="PROSITE" id="PS51096"/>
    </source>
</evidence>
<proteinExistence type="predicted"/>
<dbReference type="PANTHER" id="PTHR38594">
    <property type="entry name" value="PEP-DEPENDENT DIHYDROXYACETONE KINASE, PHOSPHORYL DONOR SUBUNIT DHAM"/>
    <property type="match status" value="1"/>
</dbReference>
<dbReference type="Gene3D" id="3.40.50.510">
    <property type="entry name" value="Phosphotransferase system, mannose-type IIA component"/>
    <property type="match status" value="1"/>
</dbReference>
<comment type="caution">
    <text evidence="7">The sequence shown here is derived from an EMBL/GenBank/DDBJ whole genome shotgun (WGS) entry which is preliminary data.</text>
</comment>
<dbReference type="PROSITE" id="PS51096">
    <property type="entry name" value="PTS_EIIA_TYPE_4"/>
    <property type="match status" value="1"/>
</dbReference>
<dbReference type="PANTHER" id="PTHR38594:SF1">
    <property type="entry name" value="PEP-DEPENDENT DIHYDROXYACETONE KINASE, PHOSPHORYL DONOR SUBUNIT DHAM"/>
    <property type="match status" value="1"/>
</dbReference>
<dbReference type="GO" id="GO:0019563">
    <property type="term" value="P:glycerol catabolic process"/>
    <property type="evidence" value="ECO:0007669"/>
    <property type="project" value="InterPro"/>
</dbReference>
<accession>A0A6N7VWG0</accession>
<evidence type="ECO:0000256" key="4">
    <source>
        <dbReference type="ARBA" id="ARBA00022679"/>
    </source>
</evidence>
<evidence type="ECO:0000313" key="8">
    <source>
        <dbReference type="Proteomes" id="UP000441925"/>
    </source>
</evidence>
<reference evidence="7 8" key="1">
    <citation type="submission" date="2019-08" db="EMBL/GenBank/DDBJ databases">
        <title>In-depth cultivation of the pig gut microbiome towards novel bacterial diversity and tailored functional studies.</title>
        <authorList>
            <person name="Wylensek D."/>
            <person name="Hitch T.C.A."/>
            <person name="Clavel T."/>
        </authorList>
    </citation>
    <scope>NUCLEOTIDE SEQUENCE [LARGE SCALE GENOMIC DNA]</scope>
    <source>
        <strain evidence="7 8">WCA-380-WT-2B</strain>
    </source>
</reference>